<accession>A0A239D6Y9</accession>
<dbReference type="InterPro" id="IPR042099">
    <property type="entry name" value="ANL_N_sf"/>
</dbReference>
<dbReference type="RefSeq" id="WP_089218503.1">
    <property type="nucleotide sequence ID" value="NZ_FZOS01000003.1"/>
</dbReference>
<evidence type="ECO:0000259" key="3">
    <source>
        <dbReference type="Pfam" id="PF00501"/>
    </source>
</evidence>
<feature type="domain" description="AMP-binding enzyme C-terminal" evidence="4">
    <location>
        <begin position="421"/>
        <end position="496"/>
    </location>
</feature>
<dbReference type="Pfam" id="PF13193">
    <property type="entry name" value="AMP-binding_C"/>
    <property type="match status" value="1"/>
</dbReference>
<dbReference type="GO" id="GO:0006631">
    <property type="term" value="P:fatty acid metabolic process"/>
    <property type="evidence" value="ECO:0007669"/>
    <property type="project" value="TreeGrafter"/>
</dbReference>
<proteinExistence type="inferred from homology"/>
<evidence type="ECO:0000313" key="6">
    <source>
        <dbReference type="Proteomes" id="UP000198281"/>
    </source>
</evidence>
<dbReference type="NCBIfam" id="NF005801">
    <property type="entry name" value="PRK07656.1"/>
    <property type="match status" value="1"/>
</dbReference>
<reference evidence="6" key="1">
    <citation type="submission" date="2017-06" db="EMBL/GenBank/DDBJ databases">
        <authorList>
            <person name="Varghese N."/>
            <person name="Submissions S."/>
        </authorList>
    </citation>
    <scope>NUCLEOTIDE SEQUENCE [LARGE SCALE GENOMIC DNA]</scope>
    <source>
        <strain evidence="6">LNB2</strain>
    </source>
</reference>
<dbReference type="PROSITE" id="PS00455">
    <property type="entry name" value="AMP_BINDING"/>
    <property type="match status" value="1"/>
</dbReference>
<dbReference type="Gene3D" id="3.40.50.12780">
    <property type="entry name" value="N-terminal domain of ligase-like"/>
    <property type="match status" value="1"/>
</dbReference>
<dbReference type="PANTHER" id="PTHR43201:SF5">
    <property type="entry name" value="MEDIUM-CHAIN ACYL-COA LIGASE ACSF2, MITOCHONDRIAL"/>
    <property type="match status" value="1"/>
</dbReference>
<dbReference type="InterPro" id="IPR000873">
    <property type="entry name" value="AMP-dep_synth/lig_dom"/>
</dbReference>
<feature type="domain" description="AMP-dependent synthetase/ligase" evidence="3">
    <location>
        <begin position="9"/>
        <end position="370"/>
    </location>
</feature>
<evidence type="ECO:0000259" key="4">
    <source>
        <dbReference type="Pfam" id="PF13193"/>
    </source>
</evidence>
<dbReference type="Gene3D" id="3.30.300.30">
    <property type="match status" value="1"/>
</dbReference>
<protein>
    <submittedName>
        <fullName evidence="5">Acyl-CoA synthetase (AMP-forming)/AMP-acid ligase II</fullName>
    </submittedName>
</protein>
<evidence type="ECO:0000313" key="5">
    <source>
        <dbReference type="EMBL" id="SNS27621.1"/>
    </source>
</evidence>
<sequence>METIPGVAREAAARFGDKAAIVDGDRTISFAGLWDAVLRAAAGFAAAGLAKGDRVAIWSPNRLDWIVGCIGAQAAGGVVVPLNTRLKGGEAAYILNRSRARCVLTVDSFVGNDYREMLAAEDLPHLERIITFGPEWDAFLAEATPNAATEARAAEVSADEAADIMFTSGTTGDPKGVISGHGQTCRTYRSWTQSVGLTDQDRYLIVNPFFHSFGYKAGWLPCLMMGATIYPLANLDVAKLVALVSEHKITMLPGPPAIFQTILATDIGDADLSSLRLSITGAASIPPALIERMRSDIGIETVLTGYGLTETCGTVSLSDANDPAEVVAATCGKPIPGIEVRIADAEGNAVPDGEEGEVQVRGFNVMIGYYEDPKGTAEAIDADGWLHTGDVGKFVDDGRLVITDRMKDMYISGGFNCYPAEIEKILQKHPQVALAAVIGVPDERMGEVGKAFVIPVAGAKPDPAELASWAKANMANYKAPRFVEVVESLPLNASGKVQKFALKANG</sequence>
<evidence type="ECO:0000256" key="1">
    <source>
        <dbReference type="ARBA" id="ARBA00006432"/>
    </source>
</evidence>
<comment type="similarity">
    <text evidence="1">Belongs to the ATP-dependent AMP-binding enzyme family.</text>
</comment>
<dbReference type="Pfam" id="PF00501">
    <property type="entry name" value="AMP-binding"/>
    <property type="match status" value="1"/>
</dbReference>
<dbReference type="OrthoDB" id="9803968at2"/>
<dbReference type="SUPFAM" id="SSF56801">
    <property type="entry name" value="Acetyl-CoA synthetase-like"/>
    <property type="match status" value="1"/>
</dbReference>
<name>A0A239D6Y9_9SPHN</name>
<dbReference type="GO" id="GO:0031956">
    <property type="term" value="F:medium-chain fatty acid-CoA ligase activity"/>
    <property type="evidence" value="ECO:0007669"/>
    <property type="project" value="TreeGrafter"/>
</dbReference>
<dbReference type="InterPro" id="IPR025110">
    <property type="entry name" value="AMP-bd_C"/>
</dbReference>
<keyword evidence="6" id="KW-1185">Reference proteome</keyword>
<gene>
    <name evidence="5" type="ORF">SAMN06295912_103228</name>
</gene>
<dbReference type="Proteomes" id="UP000198281">
    <property type="component" value="Unassembled WGS sequence"/>
</dbReference>
<dbReference type="AlphaFoldDB" id="A0A239D6Y9"/>
<dbReference type="EMBL" id="FZOS01000003">
    <property type="protein sequence ID" value="SNS27621.1"/>
    <property type="molecule type" value="Genomic_DNA"/>
</dbReference>
<organism evidence="5 6">
    <name type="scientific">Edaphosphingomonas laterariae</name>
    <dbReference type="NCBI Taxonomy" id="861865"/>
    <lineage>
        <taxon>Bacteria</taxon>
        <taxon>Pseudomonadati</taxon>
        <taxon>Pseudomonadota</taxon>
        <taxon>Alphaproteobacteria</taxon>
        <taxon>Sphingomonadales</taxon>
        <taxon>Rhizorhabdaceae</taxon>
        <taxon>Edaphosphingomonas</taxon>
    </lineage>
</organism>
<keyword evidence="2 5" id="KW-0436">Ligase</keyword>
<dbReference type="InterPro" id="IPR020845">
    <property type="entry name" value="AMP-binding_CS"/>
</dbReference>
<dbReference type="PANTHER" id="PTHR43201">
    <property type="entry name" value="ACYL-COA SYNTHETASE"/>
    <property type="match status" value="1"/>
</dbReference>
<evidence type="ECO:0000256" key="2">
    <source>
        <dbReference type="ARBA" id="ARBA00022598"/>
    </source>
</evidence>
<dbReference type="InterPro" id="IPR045851">
    <property type="entry name" value="AMP-bd_C_sf"/>
</dbReference>